<dbReference type="PANTHER" id="PTHR36503">
    <property type="entry name" value="BLR2520 PROTEIN"/>
    <property type="match status" value="1"/>
</dbReference>
<reference evidence="2" key="1">
    <citation type="submission" date="2018-06" db="EMBL/GenBank/DDBJ databases">
        <authorList>
            <person name="Zhirakovskaya E."/>
        </authorList>
    </citation>
    <scope>NUCLEOTIDE SEQUENCE</scope>
</reference>
<proteinExistence type="predicted"/>
<dbReference type="InterPro" id="IPR004360">
    <property type="entry name" value="Glyas_Fos-R_dOase_dom"/>
</dbReference>
<accession>A0A3B0RFM0</accession>
<evidence type="ECO:0000259" key="1">
    <source>
        <dbReference type="PROSITE" id="PS51819"/>
    </source>
</evidence>
<feature type="domain" description="VOC" evidence="1">
    <location>
        <begin position="4"/>
        <end position="127"/>
    </location>
</feature>
<gene>
    <name evidence="2" type="ORF">MNBD_ACTINO01-1269</name>
</gene>
<dbReference type="Pfam" id="PF00903">
    <property type="entry name" value="Glyoxalase"/>
    <property type="match status" value="1"/>
</dbReference>
<dbReference type="EMBL" id="UOEI01000068">
    <property type="protein sequence ID" value="VAV91740.1"/>
    <property type="molecule type" value="Genomic_DNA"/>
</dbReference>
<organism evidence="2">
    <name type="scientific">hydrothermal vent metagenome</name>
    <dbReference type="NCBI Taxonomy" id="652676"/>
    <lineage>
        <taxon>unclassified sequences</taxon>
        <taxon>metagenomes</taxon>
        <taxon>ecological metagenomes</taxon>
    </lineage>
</organism>
<dbReference type="AlphaFoldDB" id="A0A3B0RFM0"/>
<dbReference type="PROSITE" id="PS51819">
    <property type="entry name" value="VOC"/>
    <property type="match status" value="1"/>
</dbReference>
<dbReference type="SUPFAM" id="SSF54593">
    <property type="entry name" value="Glyoxalase/Bleomycin resistance protein/Dihydroxybiphenyl dioxygenase"/>
    <property type="match status" value="1"/>
</dbReference>
<evidence type="ECO:0000313" key="2">
    <source>
        <dbReference type="EMBL" id="VAV91740.1"/>
    </source>
</evidence>
<protein>
    <submittedName>
        <fullName evidence="2">Putative quinone binding protein</fullName>
    </submittedName>
</protein>
<sequence length="130" mass="14589">MALHLYMVGVIVDDMAKSVEFYRRLGLEIPEGSETEPHVRVEMNELTFFLHARKMNQLWDPGNSPASGGYPIVLEFYLETREAVDAKFNELVAFGYKAHLEPYDTPINTYFAMIDDPDGNSVLLSGGEGA</sequence>
<dbReference type="PANTHER" id="PTHR36503:SF3">
    <property type="entry name" value="BLR0126 PROTEIN"/>
    <property type="match status" value="1"/>
</dbReference>
<dbReference type="InterPro" id="IPR037523">
    <property type="entry name" value="VOC_core"/>
</dbReference>
<name>A0A3B0RFM0_9ZZZZ</name>
<dbReference type="Gene3D" id="3.10.180.10">
    <property type="entry name" value="2,3-Dihydroxybiphenyl 1,2-Dioxygenase, domain 1"/>
    <property type="match status" value="1"/>
</dbReference>
<dbReference type="InterPro" id="IPR029068">
    <property type="entry name" value="Glyas_Bleomycin-R_OHBP_Dase"/>
</dbReference>